<name>W8S0V5_9RHOB</name>
<dbReference type="Proteomes" id="UP000019593">
    <property type="component" value="Chromosome"/>
</dbReference>
<evidence type="ECO:0000313" key="1">
    <source>
        <dbReference type="EMBL" id="AHM03792.1"/>
    </source>
</evidence>
<dbReference type="KEGG" id="red:roselon_01407"/>
<accession>W8S0V5</accession>
<protein>
    <submittedName>
        <fullName evidence="1">Uncharacterized protein</fullName>
    </submittedName>
</protein>
<dbReference type="HOGENOM" id="CLU_3332484_0_0_5"/>
<gene>
    <name evidence="1" type="ORF">roselon_01407</name>
</gene>
<dbReference type="STRING" id="1294273.roselon_01407"/>
<dbReference type="AlphaFoldDB" id="W8S0V5"/>
<proteinExistence type="predicted"/>
<reference evidence="1 2" key="1">
    <citation type="submission" date="2013-03" db="EMBL/GenBank/DDBJ databases">
        <authorList>
            <person name="Fiebig A."/>
            <person name="Goeker M."/>
            <person name="Klenk H.-P.P."/>
        </authorList>
    </citation>
    <scope>NUCLEOTIDE SEQUENCE [LARGE SCALE GENOMIC DNA]</scope>
    <source>
        <strain evidence="2">DSM 19469</strain>
    </source>
</reference>
<sequence>MPASVWHGKVDAFLMGAGVARRPRAPFRMAAVRHKLGT</sequence>
<keyword evidence="2" id="KW-1185">Reference proteome</keyword>
<evidence type="ECO:0000313" key="2">
    <source>
        <dbReference type="Proteomes" id="UP000019593"/>
    </source>
</evidence>
<organism evidence="1 2">
    <name type="scientific">Roseicyclus elongatus DSM 19469</name>
    <dbReference type="NCBI Taxonomy" id="1294273"/>
    <lineage>
        <taxon>Bacteria</taxon>
        <taxon>Pseudomonadati</taxon>
        <taxon>Pseudomonadota</taxon>
        <taxon>Alphaproteobacteria</taxon>
        <taxon>Rhodobacterales</taxon>
        <taxon>Roseobacteraceae</taxon>
        <taxon>Roseicyclus</taxon>
    </lineage>
</organism>
<dbReference type="EMBL" id="CP004372">
    <property type="protein sequence ID" value="AHM03792.1"/>
    <property type="molecule type" value="Genomic_DNA"/>
</dbReference>